<name>A0AAJ6X522_POPEU</name>
<sequence>MVVHLFITLNGQAHILKLFPAWESIGWNYCLTRPNLLASGSMIPFAGAVVANLVRDSDKLAMGTLKVAIHMCDLDAICLPFEESAAFEVHGMLQARPKQDMSHLNCDVACEIPTGLLFTSIGVSSGTQILEMRFLHTIAAEVVSTNQFTASCVHGQRSKCCLICIKRFWFSATLWHVSSQSDRLLAYIKLQFPSKVLWKSSNQHHNCIM</sequence>
<gene>
    <name evidence="2" type="primary">LOC105111885</name>
</gene>
<organism evidence="1 2">
    <name type="scientific">Populus euphratica</name>
    <name type="common">Euphrates poplar</name>
    <dbReference type="NCBI Taxonomy" id="75702"/>
    <lineage>
        <taxon>Eukaryota</taxon>
        <taxon>Viridiplantae</taxon>
        <taxon>Streptophyta</taxon>
        <taxon>Embryophyta</taxon>
        <taxon>Tracheophyta</taxon>
        <taxon>Spermatophyta</taxon>
        <taxon>Magnoliopsida</taxon>
        <taxon>eudicotyledons</taxon>
        <taxon>Gunneridae</taxon>
        <taxon>Pentapetalae</taxon>
        <taxon>rosids</taxon>
        <taxon>fabids</taxon>
        <taxon>Malpighiales</taxon>
        <taxon>Salicaceae</taxon>
        <taxon>Saliceae</taxon>
        <taxon>Populus</taxon>
    </lineage>
</organism>
<dbReference type="Proteomes" id="UP000694918">
    <property type="component" value="Unplaced"/>
</dbReference>
<protein>
    <submittedName>
        <fullName evidence="2">Uncharacterized protein LOC105111885 isoform X2</fullName>
    </submittedName>
</protein>
<accession>A0AAJ6X522</accession>
<proteinExistence type="predicted"/>
<reference evidence="2" key="1">
    <citation type="submission" date="2025-08" db="UniProtKB">
        <authorList>
            <consortium name="RefSeq"/>
        </authorList>
    </citation>
    <scope>IDENTIFICATION</scope>
</reference>
<dbReference type="GeneID" id="105111885"/>
<dbReference type="AlphaFoldDB" id="A0AAJ6X522"/>
<evidence type="ECO:0000313" key="1">
    <source>
        <dbReference type="Proteomes" id="UP000694918"/>
    </source>
</evidence>
<keyword evidence="1" id="KW-1185">Reference proteome</keyword>
<evidence type="ECO:0000313" key="2">
    <source>
        <dbReference type="RefSeq" id="XP_011005659.1"/>
    </source>
</evidence>
<dbReference type="RefSeq" id="XP_011005659.1">
    <property type="nucleotide sequence ID" value="XM_011007357.1"/>
</dbReference>